<dbReference type="InterPro" id="IPR042099">
    <property type="entry name" value="ANL_N_sf"/>
</dbReference>
<evidence type="ECO:0000259" key="1">
    <source>
        <dbReference type="Pfam" id="PF00501"/>
    </source>
</evidence>
<evidence type="ECO:0000313" key="4">
    <source>
        <dbReference type="Proteomes" id="UP001156441"/>
    </source>
</evidence>
<dbReference type="InterPro" id="IPR050237">
    <property type="entry name" value="ATP-dep_AMP-bd_enzyme"/>
</dbReference>
<keyword evidence="4" id="KW-1185">Reference proteome</keyword>
<dbReference type="InterPro" id="IPR045851">
    <property type="entry name" value="AMP-bd_C_sf"/>
</dbReference>
<name>A0ABT2JCR1_9PSEU</name>
<dbReference type="Gene3D" id="3.30.300.30">
    <property type="match status" value="1"/>
</dbReference>
<dbReference type="PANTHER" id="PTHR43767">
    <property type="entry name" value="LONG-CHAIN-FATTY-ACID--COA LIGASE"/>
    <property type="match status" value="1"/>
</dbReference>
<comment type="caution">
    <text evidence="3">The sequence shown here is derived from an EMBL/GenBank/DDBJ whole genome shotgun (WGS) entry which is preliminary data.</text>
</comment>
<dbReference type="InterPro" id="IPR020845">
    <property type="entry name" value="AMP-binding_CS"/>
</dbReference>
<dbReference type="PANTHER" id="PTHR43767:SF1">
    <property type="entry name" value="NONRIBOSOMAL PEPTIDE SYNTHASE PES1 (EUROFUNG)-RELATED"/>
    <property type="match status" value="1"/>
</dbReference>
<organism evidence="3 4">
    <name type="scientific">Actinophytocola gossypii</name>
    <dbReference type="NCBI Taxonomy" id="2812003"/>
    <lineage>
        <taxon>Bacteria</taxon>
        <taxon>Bacillati</taxon>
        <taxon>Actinomycetota</taxon>
        <taxon>Actinomycetes</taxon>
        <taxon>Pseudonocardiales</taxon>
        <taxon>Pseudonocardiaceae</taxon>
    </lineage>
</organism>
<evidence type="ECO:0000313" key="3">
    <source>
        <dbReference type="EMBL" id="MCT2585642.1"/>
    </source>
</evidence>
<dbReference type="Pfam" id="PF13193">
    <property type="entry name" value="AMP-binding_C"/>
    <property type="match status" value="1"/>
</dbReference>
<feature type="domain" description="AMP-binding enzyme C-terminal" evidence="2">
    <location>
        <begin position="283"/>
        <end position="358"/>
    </location>
</feature>
<gene>
    <name evidence="3" type="ORF">JT362_21215</name>
</gene>
<dbReference type="RefSeq" id="WP_260193311.1">
    <property type="nucleotide sequence ID" value="NZ_JAFFZE010000016.1"/>
</dbReference>
<dbReference type="EMBL" id="JAFFZE010000016">
    <property type="protein sequence ID" value="MCT2585642.1"/>
    <property type="molecule type" value="Genomic_DNA"/>
</dbReference>
<feature type="domain" description="AMP-dependent synthetase/ligase" evidence="1">
    <location>
        <begin position="49"/>
        <end position="206"/>
    </location>
</feature>
<protein>
    <submittedName>
        <fullName evidence="3">AMP-binding protein</fullName>
    </submittedName>
</protein>
<sequence>MRVVELAGPGDVAELTAAVRAALDGSGPAVLPVSAGDPRRGELVARLAPERPVAPGTALVVATSGSTGVAKGVLLSARALTASATATHARLGGPGRWLLTLPGQHIAGVQVIVRALLAGAEPVVAHTFAEGADQLFRLPGPHYTALVPTQLARMVDEPDTLRRFDAVLLGGAVTPARLLDRARDAGIRVVTTYGMSETAGGCVYDGLPLDGVGVRIADGLVELSGPTLADGYRLDPAATEAAFAGGWFRTADLGTLHEGRLTVHGRADFVINTGGVKVVPAAVEDVLTAQPGVAEACVVDLPDQEWGQLVAAAVVPADPAAPPPVSALRDAVRAALGGPSVPKLVRFADALPLRGPGKVDRAGVRAALRKG</sequence>
<dbReference type="Proteomes" id="UP001156441">
    <property type="component" value="Unassembled WGS sequence"/>
</dbReference>
<dbReference type="NCBIfam" id="NF005877">
    <property type="entry name" value="PRK07824.1"/>
    <property type="match status" value="1"/>
</dbReference>
<dbReference type="Pfam" id="PF00501">
    <property type="entry name" value="AMP-binding"/>
    <property type="match status" value="1"/>
</dbReference>
<evidence type="ECO:0000259" key="2">
    <source>
        <dbReference type="Pfam" id="PF13193"/>
    </source>
</evidence>
<dbReference type="SUPFAM" id="SSF56801">
    <property type="entry name" value="Acetyl-CoA synthetase-like"/>
    <property type="match status" value="1"/>
</dbReference>
<dbReference type="PROSITE" id="PS00455">
    <property type="entry name" value="AMP_BINDING"/>
    <property type="match status" value="1"/>
</dbReference>
<accession>A0ABT2JCR1</accession>
<dbReference type="InterPro" id="IPR000873">
    <property type="entry name" value="AMP-dep_synth/lig_dom"/>
</dbReference>
<reference evidence="3 4" key="1">
    <citation type="submission" date="2021-02" db="EMBL/GenBank/DDBJ databases">
        <title>Actinophytocola xerophila sp. nov., isolated from soil of cotton cropping field.</title>
        <authorList>
            <person name="Huang R."/>
            <person name="Chen X."/>
            <person name="Ge X."/>
            <person name="Liu W."/>
        </authorList>
    </citation>
    <scope>NUCLEOTIDE SEQUENCE [LARGE SCALE GENOMIC DNA]</scope>
    <source>
        <strain evidence="3 4">S1-96</strain>
    </source>
</reference>
<dbReference type="InterPro" id="IPR025110">
    <property type="entry name" value="AMP-bd_C"/>
</dbReference>
<proteinExistence type="predicted"/>
<dbReference type="Gene3D" id="3.40.50.12780">
    <property type="entry name" value="N-terminal domain of ligase-like"/>
    <property type="match status" value="1"/>
</dbReference>